<evidence type="ECO:0000313" key="3">
    <source>
        <dbReference type="Proteomes" id="UP000241890"/>
    </source>
</evidence>
<dbReference type="PANTHER" id="PTHR38737:SF1">
    <property type="entry name" value="ACTIN-FRAGMIN KINASE DDB_G0279609-RELATED"/>
    <property type="match status" value="1"/>
</dbReference>
<dbReference type="Gene3D" id="3.30.1010.10">
    <property type="entry name" value="Phosphatidylinositol 3-kinase Catalytic Subunit, Chain A, domain 4"/>
    <property type="match status" value="1"/>
</dbReference>
<dbReference type="EMBL" id="BEYU01000187">
    <property type="protein sequence ID" value="GBG34331.1"/>
    <property type="molecule type" value="Genomic_DNA"/>
</dbReference>
<dbReference type="InterPro" id="IPR036940">
    <property type="entry name" value="PI3/4_kinase_cat_sf"/>
</dbReference>
<dbReference type="AlphaFoldDB" id="A0A2R5H0N5"/>
<dbReference type="InterPro" id="IPR037469">
    <property type="entry name" value="Put_AFK"/>
</dbReference>
<dbReference type="Proteomes" id="UP000241890">
    <property type="component" value="Unassembled WGS sequence"/>
</dbReference>
<dbReference type="GO" id="GO:0016301">
    <property type="term" value="F:kinase activity"/>
    <property type="evidence" value="ECO:0007669"/>
    <property type="project" value="UniProtKB-KW"/>
</dbReference>
<dbReference type="SUPFAM" id="SSF56112">
    <property type="entry name" value="Protein kinase-like (PK-like)"/>
    <property type="match status" value="1"/>
</dbReference>
<reference evidence="2 3" key="1">
    <citation type="submission" date="2017-12" db="EMBL/GenBank/DDBJ databases">
        <title>Sequencing, de novo assembly and annotation of complete genome of a new Thraustochytrid species, strain FCC1311.</title>
        <authorList>
            <person name="Sedici K."/>
            <person name="Godart F."/>
            <person name="Aiese Cigliano R."/>
            <person name="Sanseverino W."/>
            <person name="Barakat M."/>
            <person name="Ortet P."/>
            <person name="Marechal E."/>
            <person name="Cagnac O."/>
            <person name="Amato A."/>
        </authorList>
    </citation>
    <scope>NUCLEOTIDE SEQUENCE [LARGE SCALE GENOMIC DNA]</scope>
</reference>
<feature type="domain" description="Actin-fragmin kinase catalytic" evidence="1">
    <location>
        <begin position="120"/>
        <end position="264"/>
    </location>
</feature>
<evidence type="ECO:0000259" key="1">
    <source>
        <dbReference type="Pfam" id="PF09192"/>
    </source>
</evidence>
<keyword evidence="3" id="KW-1185">Reference proteome</keyword>
<keyword evidence="2" id="KW-0418">Kinase</keyword>
<comment type="caution">
    <text evidence="2">The sequence shown here is derived from an EMBL/GenBank/DDBJ whole genome shotgun (WGS) entry which is preliminary data.</text>
</comment>
<proteinExistence type="predicted"/>
<keyword evidence="2" id="KW-0808">Transferase</keyword>
<name>A0A2R5H0N5_9STRA</name>
<organism evidence="2 3">
    <name type="scientific">Hondaea fermentalgiana</name>
    <dbReference type="NCBI Taxonomy" id="2315210"/>
    <lineage>
        <taxon>Eukaryota</taxon>
        <taxon>Sar</taxon>
        <taxon>Stramenopiles</taxon>
        <taxon>Bigyra</taxon>
        <taxon>Labyrinthulomycetes</taxon>
        <taxon>Thraustochytrida</taxon>
        <taxon>Thraustochytriidae</taxon>
        <taxon>Hondaea</taxon>
    </lineage>
</organism>
<sequence>MTEPSDAELAEAVAAAVAGREDLESDAAALTRAIADDHFLWKVRTQRVQAVLDARAAAKVPPRKVPDELFVLDWANATPGDVLAPLRADAFRVEGVHHAQGGLGSLGCFLVKLADLNGGAGGAGGGVVVLKQKPVLGVTHEFVAHGLLRQLGVSVPSMRVLGQTELDQLIFELRDAPVTAHGTCDEIHAPRFREAGAVLMSFEPGRNLEEEPLKGRRAGALDALDWRCLGAVLVADAIFNNSDRVPSIWRSEGNAGNLIVDERRPAGQRIVAIDQTVSVIMNEANRLKYFVRVGDLLSVASLKRVDEFFDLEGALGSEAAAAAILSIREGASEAIMRLNDNAEALVSSAIEEAVAEAKEDTFDARAVKDFLLQAISALPEVDLRDAHPEQDEEEGLLQYILSFCSSTADDEADSEAAGVGSTAIESRPAWWS</sequence>
<dbReference type="InterPro" id="IPR011009">
    <property type="entry name" value="Kinase-like_dom_sf"/>
</dbReference>
<protein>
    <submittedName>
        <fullName evidence="2">Actin-fragmin kinase</fullName>
    </submittedName>
</protein>
<dbReference type="InterPro" id="IPR015275">
    <property type="entry name" value="Actin-fragmin_kin_cat_dom"/>
</dbReference>
<dbReference type="Gene3D" id="1.10.1070.11">
    <property type="entry name" value="Phosphatidylinositol 3-/4-kinase, catalytic domain"/>
    <property type="match status" value="1"/>
</dbReference>
<dbReference type="PANTHER" id="PTHR38737">
    <property type="entry name" value="ACTIN-FRAGMIN KINASE DDB_G0279609-RELATED"/>
    <property type="match status" value="1"/>
</dbReference>
<dbReference type="InParanoid" id="A0A2R5H0N5"/>
<evidence type="ECO:0000313" key="2">
    <source>
        <dbReference type="EMBL" id="GBG34331.1"/>
    </source>
</evidence>
<gene>
    <name evidence="2" type="ORF">FCC1311_105542</name>
</gene>
<dbReference type="Pfam" id="PF09192">
    <property type="entry name" value="Act-Frag_cataly"/>
    <property type="match status" value="1"/>
</dbReference>
<accession>A0A2R5H0N5</accession>